<accession>A0ABQ9GWG9</accession>
<dbReference type="Proteomes" id="UP001159363">
    <property type="component" value="Chromosome 7"/>
</dbReference>
<reference evidence="2 3" key="1">
    <citation type="submission" date="2023-02" db="EMBL/GenBank/DDBJ databases">
        <title>LHISI_Scaffold_Assembly.</title>
        <authorList>
            <person name="Stuart O.P."/>
            <person name="Cleave R."/>
            <person name="Magrath M.J.L."/>
            <person name="Mikheyev A.S."/>
        </authorList>
    </citation>
    <scope>NUCLEOTIDE SEQUENCE [LARGE SCALE GENOMIC DNA]</scope>
    <source>
        <strain evidence="2">Daus_M_001</strain>
        <tissue evidence="2">Leg muscle</tissue>
    </source>
</reference>
<name>A0ABQ9GWG9_9NEOP</name>
<gene>
    <name evidence="2" type="ORF">PR048_020823</name>
</gene>
<comment type="caution">
    <text evidence="2">The sequence shown here is derived from an EMBL/GenBank/DDBJ whole genome shotgun (WGS) entry which is preliminary data.</text>
</comment>
<sequence length="428" mass="47598">MHCAFSDARVNHSQVRDAQTSTNNIHPLGKLSKPHPLEVAVAEQLACSPPTKTIRVHFPAGSLLDFRMWGTCRTLPSDGGFSRESPASPDHTFRLCSFFTSFHNAKCVKAYLPEDSRASRKHCNSEVESPLAEGLTQRTTTPRYFVSPGAAAQTGTGSTLPTPLRLQARPILAIWRVNQYRSAIALQHAGRLALPTSFLLLWREEPLRQITFAEHFGKFSRLVDAWTSSISSYLTYLQQLHTRLASVVDRNRKICGLSYLQTIAICSSNTPSSAVCSLSTVPVSNLFVLCLLRQLVTNNPLASGVVLRANNFGSFSAGNRVQFALMKGERPSLYTVRGPFVVDYKLFEARLIDRDPDSPFPCEMNTRLPVTSGTVPGADVGNTNTCCRVTHTHCRQRNSSRRRRRQYQHLLQGNTYSLSPAEQFQTQT</sequence>
<feature type="region of interest" description="Disordered" evidence="1">
    <location>
        <begin position="1"/>
        <end position="30"/>
    </location>
</feature>
<feature type="compositionally biased region" description="Polar residues" evidence="1">
    <location>
        <begin position="11"/>
        <end position="25"/>
    </location>
</feature>
<evidence type="ECO:0000313" key="3">
    <source>
        <dbReference type="Proteomes" id="UP001159363"/>
    </source>
</evidence>
<dbReference type="EMBL" id="JARBHB010000008">
    <property type="protein sequence ID" value="KAJ8876378.1"/>
    <property type="molecule type" value="Genomic_DNA"/>
</dbReference>
<organism evidence="2 3">
    <name type="scientific">Dryococelus australis</name>
    <dbReference type="NCBI Taxonomy" id="614101"/>
    <lineage>
        <taxon>Eukaryota</taxon>
        <taxon>Metazoa</taxon>
        <taxon>Ecdysozoa</taxon>
        <taxon>Arthropoda</taxon>
        <taxon>Hexapoda</taxon>
        <taxon>Insecta</taxon>
        <taxon>Pterygota</taxon>
        <taxon>Neoptera</taxon>
        <taxon>Polyneoptera</taxon>
        <taxon>Phasmatodea</taxon>
        <taxon>Verophasmatodea</taxon>
        <taxon>Anareolatae</taxon>
        <taxon>Phasmatidae</taxon>
        <taxon>Eurycanthinae</taxon>
        <taxon>Dryococelus</taxon>
    </lineage>
</organism>
<protein>
    <submittedName>
        <fullName evidence="2">Uncharacterized protein</fullName>
    </submittedName>
</protein>
<evidence type="ECO:0000313" key="2">
    <source>
        <dbReference type="EMBL" id="KAJ8876378.1"/>
    </source>
</evidence>
<keyword evidence="3" id="KW-1185">Reference proteome</keyword>
<proteinExistence type="predicted"/>
<evidence type="ECO:0000256" key="1">
    <source>
        <dbReference type="SAM" id="MobiDB-lite"/>
    </source>
</evidence>